<gene>
    <name evidence="3" type="ORF">WICANDRAFT_60256</name>
</gene>
<feature type="chain" id="PRO_5009133774" description="Altered inheritance of mitochondria protein 6" evidence="2">
    <location>
        <begin position="20"/>
        <end position="306"/>
    </location>
</feature>
<comment type="similarity">
    <text evidence="1">Belongs to the AIM6 family.</text>
</comment>
<dbReference type="AlphaFoldDB" id="A0A1E3P9U9"/>
<dbReference type="GO" id="GO:0008081">
    <property type="term" value="F:phosphoric diester hydrolase activity"/>
    <property type="evidence" value="ECO:0007669"/>
    <property type="project" value="InterPro"/>
</dbReference>
<dbReference type="InterPro" id="IPR017946">
    <property type="entry name" value="PLC-like_Pdiesterase_TIM-brl"/>
</dbReference>
<evidence type="ECO:0008006" key="5">
    <source>
        <dbReference type="Google" id="ProtNLM"/>
    </source>
</evidence>
<dbReference type="GeneID" id="30200208"/>
<dbReference type="SUPFAM" id="SSF51695">
    <property type="entry name" value="PLC-like phosphodiesterases"/>
    <property type="match status" value="1"/>
</dbReference>
<dbReference type="STRING" id="683960.A0A1E3P9U9"/>
<organism evidence="3 4">
    <name type="scientific">Wickerhamomyces anomalus (strain ATCC 58044 / CBS 1984 / NCYC 433 / NRRL Y-366-8)</name>
    <name type="common">Yeast</name>
    <name type="synonym">Hansenula anomala</name>
    <dbReference type="NCBI Taxonomy" id="683960"/>
    <lineage>
        <taxon>Eukaryota</taxon>
        <taxon>Fungi</taxon>
        <taxon>Dikarya</taxon>
        <taxon>Ascomycota</taxon>
        <taxon>Saccharomycotina</taxon>
        <taxon>Saccharomycetes</taxon>
        <taxon>Phaffomycetales</taxon>
        <taxon>Wickerhamomycetaceae</taxon>
        <taxon>Wickerhamomyces</taxon>
    </lineage>
</organism>
<dbReference type="EMBL" id="KV454208">
    <property type="protein sequence ID" value="ODQ62189.1"/>
    <property type="molecule type" value="Genomic_DNA"/>
</dbReference>
<dbReference type="GO" id="GO:0006629">
    <property type="term" value="P:lipid metabolic process"/>
    <property type="evidence" value="ECO:0007669"/>
    <property type="project" value="InterPro"/>
</dbReference>
<accession>A0A1E3P9U9</accession>
<dbReference type="InterPro" id="IPR051236">
    <property type="entry name" value="HAT_RTT109-like"/>
</dbReference>
<dbReference type="PANTHER" id="PTHR31571">
    <property type="entry name" value="ALTERED INHERITANCE OF MITOCHONDRIA PROTEIN 6"/>
    <property type="match status" value="1"/>
</dbReference>
<feature type="signal peptide" evidence="2">
    <location>
        <begin position="1"/>
        <end position="19"/>
    </location>
</feature>
<proteinExistence type="inferred from homology"/>
<evidence type="ECO:0000256" key="2">
    <source>
        <dbReference type="SAM" id="SignalP"/>
    </source>
</evidence>
<reference evidence="3 4" key="1">
    <citation type="journal article" date="2016" name="Proc. Natl. Acad. Sci. U.S.A.">
        <title>Comparative genomics of biotechnologically important yeasts.</title>
        <authorList>
            <person name="Riley R."/>
            <person name="Haridas S."/>
            <person name="Wolfe K.H."/>
            <person name="Lopes M.R."/>
            <person name="Hittinger C.T."/>
            <person name="Goeker M."/>
            <person name="Salamov A.A."/>
            <person name="Wisecaver J.H."/>
            <person name="Long T.M."/>
            <person name="Calvey C.H."/>
            <person name="Aerts A.L."/>
            <person name="Barry K.W."/>
            <person name="Choi C."/>
            <person name="Clum A."/>
            <person name="Coughlan A.Y."/>
            <person name="Deshpande S."/>
            <person name="Douglass A.P."/>
            <person name="Hanson S.J."/>
            <person name="Klenk H.-P."/>
            <person name="LaButti K.M."/>
            <person name="Lapidus A."/>
            <person name="Lindquist E.A."/>
            <person name="Lipzen A.M."/>
            <person name="Meier-Kolthoff J.P."/>
            <person name="Ohm R.A."/>
            <person name="Otillar R.P."/>
            <person name="Pangilinan J.L."/>
            <person name="Peng Y."/>
            <person name="Rokas A."/>
            <person name="Rosa C.A."/>
            <person name="Scheuner C."/>
            <person name="Sibirny A.A."/>
            <person name="Slot J.C."/>
            <person name="Stielow J.B."/>
            <person name="Sun H."/>
            <person name="Kurtzman C.P."/>
            <person name="Blackwell M."/>
            <person name="Grigoriev I.V."/>
            <person name="Jeffries T.W."/>
        </authorList>
    </citation>
    <scope>NUCLEOTIDE SEQUENCE [LARGE SCALE GENOMIC DNA]</scope>
    <source>
        <strain evidence="4">ATCC 58044 / CBS 1984 / NCYC 433 / NRRL Y-366-8</strain>
    </source>
</reference>
<name>A0A1E3P9U9_WICAA</name>
<evidence type="ECO:0000313" key="3">
    <source>
        <dbReference type="EMBL" id="ODQ62189.1"/>
    </source>
</evidence>
<keyword evidence="4" id="KW-1185">Reference proteome</keyword>
<sequence>MVKISKLLGASALIASVAALPISKVTEALEGSITTQYTSDLTRDVFVKQIHSHNDYWRDIPLFTALSYGVQSVEADVWHFENDDTIYVGHHQAALNSARTFQSTYIDPIVEILTAANPNNTFTATETKPNGVFDTDSSATLYLFVDFKTEGETLMQYVIKALEPLRAKGWLTKYQEGQGISWGPVTVIGTGNTPFDFVSKQQERDYFFDGPLKTLNGSYPVELNPIASASLKSLVGENIGPNGLSDNQLDLLKTYIDAAHDKGIKTRLWDVAWWPVQKRDALWRQIINAGSDFLNADDLELASTFV</sequence>
<evidence type="ECO:0000313" key="4">
    <source>
        <dbReference type="Proteomes" id="UP000094112"/>
    </source>
</evidence>
<dbReference type="Proteomes" id="UP000094112">
    <property type="component" value="Unassembled WGS sequence"/>
</dbReference>
<keyword evidence="2" id="KW-0732">Signal</keyword>
<protein>
    <recommendedName>
        <fullName evidence="5">Altered inheritance of mitochondria protein 6</fullName>
    </recommendedName>
</protein>
<dbReference type="PANTHER" id="PTHR31571:SF5">
    <property type="entry name" value="ALTERED INHERITANCE OF MITOCHONDRIA PROTEIN 6"/>
    <property type="match status" value="1"/>
</dbReference>
<dbReference type="OrthoDB" id="4153866at2759"/>
<dbReference type="RefSeq" id="XP_019041396.1">
    <property type="nucleotide sequence ID" value="XM_019182962.1"/>
</dbReference>
<evidence type="ECO:0000256" key="1">
    <source>
        <dbReference type="ARBA" id="ARBA00008858"/>
    </source>
</evidence>